<evidence type="ECO:0000256" key="9">
    <source>
        <dbReference type="ARBA" id="ARBA00022989"/>
    </source>
</evidence>
<dbReference type="InterPro" id="IPR052337">
    <property type="entry name" value="SAT4-like"/>
</dbReference>
<keyword evidence="6" id="KW-0325">Glycoprotein</keyword>
<feature type="transmembrane region" description="Helical" evidence="16">
    <location>
        <begin position="102"/>
        <end position="124"/>
    </location>
</feature>
<evidence type="ECO:0000256" key="1">
    <source>
        <dbReference type="ARBA" id="ARBA00004141"/>
    </source>
</evidence>
<evidence type="ECO:0000256" key="3">
    <source>
        <dbReference type="ARBA" id="ARBA00004613"/>
    </source>
</evidence>
<comment type="subcellular location">
    <subcellularLocation>
        <location evidence="2">Membrane</location>
        <topology evidence="2">Lipid-anchor</topology>
        <topology evidence="2">GPI-anchor</topology>
    </subcellularLocation>
    <subcellularLocation>
        <location evidence="1">Membrane</location>
        <topology evidence="1">Multi-pass membrane protein</topology>
    </subcellularLocation>
    <subcellularLocation>
        <location evidence="3">Secreted</location>
    </subcellularLocation>
</comment>
<name>A0A3D8RIE5_9HELO</name>
<dbReference type="InterPro" id="IPR008427">
    <property type="entry name" value="Extracellular_membr_CFEM_dom"/>
</dbReference>
<dbReference type="AlphaFoldDB" id="A0A3D8RIE5"/>
<feature type="domain" description="CFEM" evidence="18">
    <location>
        <begin position="6"/>
        <end position="117"/>
    </location>
</feature>
<keyword evidence="10 16" id="KW-0472">Membrane</keyword>
<evidence type="ECO:0000256" key="11">
    <source>
        <dbReference type="ARBA" id="ARBA00023157"/>
    </source>
</evidence>
<organism evidence="19 20">
    <name type="scientific">Coleophoma crateriformis</name>
    <dbReference type="NCBI Taxonomy" id="565419"/>
    <lineage>
        <taxon>Eukaryota</taxon>
        <taxon>Fungi</taxon>
        <taxon>Dikarya</taxon>
        <taxon>Ascomycota</taxon>
        <taxon>Pezizomycotina</taxon>
        <taxon>Leotiomycetes</taxon>
        <taxon>Helotiales</taxon>
        <taxon>Dermateaceae</taxon>
        <taxon>Coleophoma</taxon>
    </lineage>
</organism>
<gene>
    <name evidence="19" type="ORF">BP5796_07106</name>
</gene>
<evidence type="ECO:0000313" key="20">
    <source>
        <dbReference type="Proteomes" id="UP000256328"/>
    </source>
</evidence>
<feature type="region of interest" description="Disordered" evidence="15">
    <location>
        <begin position="501"/>
        <end position="533"/>
    </location>
</feature>
<evidence type="ECO:0000256" key="12">
    <source>
        <dbReference type="ARBA" id="ARBA00023288"/>
    </source>
</evidence>
<dbReference type="Proteomes" id="UP000256328">
    <property type="component" value="Unassembled WGS sequence"/>
</dbReference>
<evidence type="ECO:0000256" key="8">
    <source>
        <dbReference type="ARBA" id="ARBA00022729"/>
    </source>
</evidence>
<dbReference type="GO" id="GO:0098552">
    <property type="term" value="C:side of membrane"/>
    <property type="evidence" value="ECO:0007669"/>
    <property type="project" value="UniProtKB-KW"/>
</dbReference>
<comment type="caution">
    <text evidence="19">The sequence shown here is derived from an EMBL/GenBank/DDBJ whole genome shotgun (WGS) entry which is preliminary data.</text>
</comment>
<feature type="transmembrane region" description="Helical" evidence="16">
    <location>
        <begin position="296"/>
        <end position="315"/>
    </location>
</feature>
<sequence>MLPRLASILAVIWLCVAVSVASSIDSAASAMPVCGLKCTVKVVSASPCSLTNETCICTTAGLATSVAECLAVSCSVKDTLTTLKVSAAACGVKVRDRSGDVIWMPLFLCCLAGLAVILRIWARIIGGKGSFGWDDYVIVVSMLACIPFTVIGMMLGFHGMGKDFWEIPFDDITYVLKLYYVDEPLYFVILMLTKISILLFYLRIFPSETFRKVGYSLLAFNIVWGIIVVVITVFQCWPIHYFWEKWTATTQGHCNNANAQAWAGAIINIILDLAILILPIPPLMYSALPTKKKIHVGLMFGVGVFVTITSILRLSTLIEFASTTNPLWDYVPATFWSAIEVNVGIICACMPAIRSLLGKIFPKLFDFTQASKSSGVRASNEASGTSHSAGKKSPGSSAIRSRVMSKTAKEGGFYELDDVDGRDVEREAGNLGSTPFGNDRKLGSDGYPVYAFERDEISEHGSQHRIMKMTVMEDKRTGEDRHLSLSILIIERERSMPVTRAVDQDVQRRKQSEQKQDTFSAPSVSQGGGAHPCILFDHHKSRIEAAARKTASGNPFMDPSQKSQNQTWTANRDVVLHYELLQNRTGPNALDGDQAETNVKACA</sequence>
<dbReference type="Pfam" id="PF20684">
    <property type="entry name" value="Fung_rhodopsin"/>
    <property type="match status" value="1"/>
</dbReference>
<keyword evidence="9 16" id="KW-1133">Transmembrane helix</keyword>
<keyword evidence="7 16" id="KW-0812">Transmembrane</keyword>
<feature type="transmembrane region" description="Helical" evidence="16">
    <location>
        <begin position="335"/>
        <end position="353"/>
    </location>
</feature>
<feature type="compositionally biased region" description="Basic and acidic residues" evidence="15">
    <location>
        <begin position="502"/>
        <end position="516"/>
    </location>
</feature>
<evidence type="ECO:0000256" key="13">
    <source>
        <dbReference type="ARBA" id="ARBA00038359"/>
    </source>
</evidence>
<evidence type="ECO:0000256" key="5">
    <source>
        <dbReference type="ARBA" id="ARBA00022525"/>
    </source>
</evidence>
<feature type="disulfide bond" evidence="14">
    <location>
        <begin position="38"/>
        <end position="69"/>
    </location>
</feature>
<evidence type="ECO:0000256" key="2">
    <source>
        <dbReference type="ARBA" id="ARBA00004589"/>
    </source>
</evidence>
<dbReference type="Pfam" id="PF05730">
    <property type="entry name" value="CFEM"/>
    <property type="match status" value="1"/>
</dbReference>
<feature type="disulfide bond" evidence="14">
    <location>
        <begin position="48"/>
        <end position="55"/>
    </location>
</feature>
<feature type="chain" id="PRO_5017780803" description="CFEM domain-containing protein" evidence="17">
    <location>
        <begin position="22"/>
        <end position="603"/>
    </location>
</feature>
<comment type="caution">
    <text evidence="14">Lacks conserved residue(s) required for the propagation of feature annotation.</text>
</comment>
<feature type="signal peptide" evidence="17">
    <location>
        <begin position="1"/>
        <end position="21"/>
    </location>
</feature>
<keyword evidence="12" id="KW-0449">Lipoprotein</keyword>
<feature type="region of interest" description="Disordered" evidence="15">
    <location>
        <begin position="547"/>
        <end position="567"/>
    </location>
</feature>
<keyword evidence="20" id="KW-1185">Reference proteome</keyword>
<evidence type="ECO:0000256" key="6">
    <source>
        <dbReference type="ARBA" id="ARBA00022622"/>
    </source>
</evidence>
<accession>A0A3D8RIE5</accession>
<keyword evidence="8 17" id="KW-0732">Signal</keyword>
<reference evidence="19 20" key="1">
    <citation type="journal article" date="2018" name="IMA Fungus">
        <title>IMA Genome-F 9: Draft genome sequence of Annulohypoxylon stygium, Aspergillus mulundensis, Berkeleyomyces basicola (syn. Thielaviopsis basicola), Ceratocystis smalleyi, two Cercospora beticola strains, Coleophoma cylindrospora, Fusarium fracticaudum, Phialophora cf. hyalina, and Morchella septimelata.</title>
        <authorList>
            <person name="Wingfield B.D."/>
            <person name="Bills G.F."/>
            <person name="Dong Y."/>
            <person name="Huang W."/>
            <person name="Nel W.J."/>
            <person name="Swalarsk-Parry B.S."/>
            <person name="Vaghefi N."/>
            <person name="Wilken P.M."/>
            <person name="An Z."/>
            <person name="de Beer Z.W."/>
            <person name="De Vos L."/>
            <person name="Chen L."/>
            <person name="Duong T.A."/>
            <person name="Gao Y."/>
            <person name="Hammerbacher A."/>
            <person name="Kikkert J.R."/>
            <person name="Li Y."/>
            <person name="Li H."/>
            <person name="Li K."/>
            <person name="Li Q."/>
            <person name="Liu X."/>
            <person name="Ma X."/>
            <person name="Naidoo K."/>
            <person name="Pethybridge S.J."/>
            <person name="Sun J."/>
            <person name="Steenkamp E.T."/>
            <person name="van der Nest M.A."/>
            <person name="van Wyk S."/>
            <person name="Wingfield M.J."/>
            <person name="Xiong C."/>
            <person name="Yue Q."/>
            <person name="Zhang X."/>
        </authorList>
    </citation>
    <scope>NUCLEOTIDE SEQUENCE [LARGE SCALE GENOMIC DNA]</scope>
    <source>
        <strain evidence="19 20">BP5796</strain>
    </source>
</reference>
<dbReference type="PANTHER" id="PTHR33048">
    <property type="entry name" value="PTH11-LIKE INTEGRAL MEMBRANE PROTEIN (AFU_ORTHOLOGUE AFUA_5G11245)"/>
    <property type="match status" value="1"/>
</dbReference>
<feature type="transmembrane region" description="Helical" evidence="16">
    <location>
        <begin position="185"/>
        <end position="205"/>
    </location>
</feature>
<evidence type="ECO:0000256" key="15">
    <source>
        <dbReference type="SAM" id="MobiDB-lite"/>
    </source>
</evidence>
<evidence type="ECO:0000256" key="10">
    <source>
        <dbReference type="ARBA" id="ARBA00023136"/>
    </source>
</evidence>
<keyword evidence="11 14" id="KW-1015">Disulfide bond</keyword>
<comment type="similarity">
    <text evidence="4">Belongs to the RBT5 family.</text>
</comment>
<evidence type="ECO:0000259" key="18">
    <source>
        <dbReference type="PROSITE" id="PS52012"/>
    </source>
</evidence>
<feature type="transmembrane region" description="Helical" evidence="16">
    <location>
        <begin position="261"/>
        <end position="284"/>
    </location>
</feature>
<evidence type="ECO:0000313" key="19">
    <source>
        <dbReference type="EMBL" id="RDW73664.1"/>
    </source>
</evidence>
<feature type="region of interest" description="Disordered" evidence="15">
    <location>
        <begin position="376"/>
        <end position="402"/>
    </location>
</feature>
<dbReference type="PANTHER" id="PTHR33048:SF143">
    <property type="entry name" value="EXTRACELLULAR MEMBRANE PROTEIN CFEM DOMAIN-CONTAINING PROTEIN-RELATED"/>
    <property type="match status" value="1"/>
</dbReference>
<evidence type="ECO:0000256" key="17">
    <source>
        <dbReference type="SAM" id="SignalP"/>
    </source>
</evidence>
<dbReference type="OrthoDB" id="2496787at2759"/>
<feature type="disulfide bond" evidence="14">
    <location>
        <begin position="57"/>
        <end position="90"/>
    </location>
</feature>
<keyword evidence="6" id="KW-0336">GPI-anchor</keyword>
<feature type="transmembrane region" description="Helical" evidence="16">
    <location>
        <begin position="217"/>
        <end position="241"/>
    </location>
</feature>
<proteinExistence type="inferred from homology"/>
<feature type="disulfide bond" evidence="14">
    <location>
        <begin position="34"/>
        <end position="74"/>
    </location>
</feature>
<evidence type="ECO:0000256" key="14">
    <source>
        <dbReference type="PROSITE-ProRule" id="PRU01356"/>
    </source>
</evidence>
<feature type="compositionally biased region" description="Polar residues" evidence="15">
    <location>
        <begin position="376"/>
        <end position="399"/>
    </location>
</feature>
<comment type="similarity">
    <text evidence="13">Belongs to the SAT4 family.</text>
</comment>
<feature type="transmembrane region" description="Helical" evidence="16">
    <location>
        <begin position="136"/>
        <end position="157"/>
    </location>
</feature>
<dbReference type="PROSITE" id="PS52012">
    <property type="entry name" value="CFEM"/>
    <property type="match status" value="1"/>
</dbReference>
<evidence type="ECO:0000256" key="4">
    <source>
        <dbReference type="ARBA" id="ARBA00010031"/>
    </source>
</evidence>
<dbReference type="EMBL" id="PDLN01000010">
    <property type="protein sequence ID" value="RDW73664.1"/>
    <property type="molecule type" value="Genomic_DNA"/>
</dbReference>
<protein>
    <recommendedName>
        <fullName evidence="18">CFEM domain-containing protein</fullName>
    </recommendedName>
</protein>
<keyword evidence="5" id="KW-0964">Secreted</keyword>
<evidence type="ECO:0000256" key="16">
    <source>
        <dbReference type="SAM" id="Phobius"/>
    </source>
</evidence>
<evidence type="ECO:0000256" key="7">
    <source>
        <dbReference type="ARBA" id="ARBA00022692"/>
    </source>
</evidence>
<dbReference type="InterPro" id="IPR049326">
    <property type="entry name" value="Rhodopsin_dom_fungi"/>
</dbReference>
<dbReference type="GO" id="GO:0005576">
    <property type="term" value="C:extracellular region"/>
    <property type="evidence" value="ECO:0007669"/>
    <property type="project" value="UniProtKB-SubCell"/>
</dbReference>